<dbReference type="Proteomes" id="UP000624183">
    <property type="component" value="Unassembled WGS sequence"/>
</dbReference>
<sequence>MATEPSEYDKSMPAVAAHLAKVERAVDRTRTSHSGQPYTEVHQVLVEALQAEDAQRVVPQVVERFARQISESPASQRER</sequence>
<dbReference type="EMBL" id="BMUW01000004">
    <property type="protein sequence ID" value="GGZ52715.1"/>
    <property type="molecule type" value="Genomic_DNA"/>
</dbReference>
<keyword evidence="2" id="KW-1185">Reference proteome</keyword>
<organism evidence="1 2">
    <name type="scientific">Streptomyces rubiginosohelvolus</name>
    <dbReference type="NCBI Taxonomy" id="67362"/>
    <lineage>
        <taxon>Bacteria</taxon>
        <taxon>Bacillati</taxon>
        <taxon>Actinomycetota</taxon>
        <taxon>Actinomycetes</taxon>
        <taxon>Kitasatosporales</taxon>
        <taxon>Streptomycetaceae</taxon>
        <taxon>Streptomyces</taxon>
    </lineage>
</organism>
<proteinExistence type="predicted"/>
<protein>
    <submittedName>
        <fullName evidence="1">Uncharacterized protein</fullName>
    </submittedName>
</protein>
<name>A0ABQ3BNI2_9ACTN</name>
<gene>
    <name evidence="1" type="ORF">GCM10010328_29350</name>
</gene>
<evidence type="ECO:0000313" key="1">
    <source>
        <dbReference type="EMBL" id="GGZ52715.1"/>
    </source>
</evidence>
<reference evidence="2" key="1">
    <citation type="journal article" date="2019" name="Int. J. Syst. Evol. Microbiol.">
        <title>The Global Catalogue of Microorganisms (GCM) 10K type strain sequencing project: providing services to taxonomists for standard genome sequencing and annotation.</title>
        <authorList>
            <consortium name="The Broad Institute Genomics Platform"/>
            <consortium name="The Broad Institute Genome Sequencing Center for Infectious Disease"/>
            <person name="Wu L."/>
            <person name="Ma J."/>
        </authorList>
    </citation>
    <scope>NUCLEOTIDE SEQUENCE [LARGE SCALE GENOMIC DNA]</scope>
    <source>
        <strain evidence="2">JCM 4602</strain>
    </source>
</reference>
<evidence type="ECO:0000313" key="2">
    <source>
        <dbReference type="Proteomes" id="UP000624183"/>
    </source>
</evidence>
<comment type="caution">
    <text evidence="1">The sequence shown here is derived from an EMBL/GenBank/DDBJ whole genome shotgun (WGS) entry which is preliminary data.</text>
</comment>
<accession>A0ABQ3BNI2</accession>